<dbReference type="InParanoid" id="A0A7J7DBB2"/>
<dbReference type="PANTHER" id="PTHR33390:SF1">
    <property type="entry name" value="STRESS UP-REGULATED NOD 19 PROTEIN"/>
    <property type="match status" value="1"/>
</dbReference>
<feature type="transmembrane region" description="Helical" evidence="1">
    <location>
        <begin position="9"/>
        <end position="26"/>
    </location>
</feature>
<gene>
    <name evidence="2" type="ORF">HS088_TW08G00225</name>
</gene>
<dbReference type="FunCoup" id="A0A7J7DBB2">
    <property type="interactions" value="411"/>
</dbReference>
<dbReference type="Pfam" id="PF07712">
    <property type="entry name" value="SURNod19"/>
    <property type="match status" value="1"/>
</dbReference>
<dbReference type="Proteomes" id="UP000593562">
    <property type="component" value="Unassembled WGS sequence"/>
</dbReference>
<dbReference type="PANTHER" id="PTHR33390">
    <property type="entry name" value="STRESS UP-REGULATED NOD 19 PROTEIN"/>
    <property type="match status" value="1"/>
</dbReference>
<dbReference type="EMBL" id="JAAARO010000008">
    <property type="protein sequence ID" value="KAF5743640.1"/>
    <property type="molecule type" value="Genomic_DNA"/>
</dbReference>
<feature type="transmembrane region" description="Helical" evidence="1">
    <location>
        <begin position="460"/>
        <end position="480"/>
    </location>
</feature>
<sequence length="497" mass="56377">MRRSAQEKYCFVVASPVILFSWLFFLRIGNMTRCPAHWLLWSVMPLLAICSRHSQASWITGNEIRSAVYLSPEFTLGPGSVEDRYYFNIDFPRGHIAIKNFNAEVVDEKGNPVPLQETYLHHWVVARYLQRTDLPNPEPNSIQEDRKSGYVSLRNNGVCQNKVLGQYFGLGSETRKTETYIPDPYGIEIGNPDEITDGYEERWLLNVHAIDTRGVEDSLGCTECRCDLYNVTVNKHGQPLRPEYEGGLYCCYDRTQCRLRQGFMGSRRNLYLRYTIKWVDWDSFVVPVKVYIFDITDDRMRLNDSNGLSAPHGCKVEYDVESCSASGVANSKCIDTRRTKVRIPTGGYVIYGVAHQHTGGVGSTLYRKDGQVICNSVPTYGEGEEAGNEAGYIVGMSTCYPEPGSIKISDEETLILESNYNSTRKHTGVMGLFYILVADRTPKHPLFSRLPVQMHRNMNFGSLAWLLAFLGFAIIVAIGVHRRFKNDTEDSYHPITA</sequence>
<dbReference type="AlphaFoldDB" id="A0A7J7DBB2"/>
<keyword evidence="3" id="KW-1185">Reference proteome</keyword>
<keyword evidence="1" id="KW-0472">Membrane</keyword>
<evidence type="ECO:0000313" key="2">
    <source>
        <dbReference type="EMBL" id="KAF5743640.1"/>
    </source>
</evidence>
<protein>
    <recommendedName>
        <fullName evidence="4">Stress up-regulated Nod 19</fullName>
    </recommendedName>
</protein>
<accession>A0A7J7DBB2</accession>
<keyword evidence="1" id="KW-1133">Transmembrane helix</keyword>
<name>A0A7J7DBB2_TRIWF</name>
<dbReference type="InterPro" id="IPR011692">
    <property type="entry name" value="Stress_up-reg_Nod19"/>
</dbReference>
<organism evidence="2 3">
    <name type="scientific">Tripterygium wilfordii</name>
    <name type="common">Thunder God vine</name>
    <dbReference type="NCBI Taxonomy" id="458696"/>
    <lineage>
        <taxon>Eukaryota</taxon>
        <taxon>Viridiplantae</taxon>
        <taxon>Streptophyta</taxon>
        <taxon>Embryophyta</taxon>
        <taxon>Tracheophyta</taxon>
        <taxon>Spermatophyta</taxon>
        <taxon>Magnoliopsida</taxon>
        <taxon>eudicotyledons</taxon>
        <taxon>Gunneridae</taxon>
        <taxon>Pentapetalae</taxon>
        <taxon>rosids</taxon>
        <taxon>fabids</taxon>
        <taxon>Celastrales</taxon>
        <taxon>Celastraceae</taxon>
        <taxon>Tripterygium</taxon>
    </lineage>
</organism>
<evidence type="ECO:0008006" key="4">
    <source>
        <dbReference type="Google" id="ProtNLM"/>
    </source>
</evidence>
<dbReference type="OrthoDB" id="1923469at2759"/>
<reference evidence="2 3" key="1">
    <citation type="journal article" date="2020" name="Nat. Commun.">
        <title>Genome of Tripterygium wilfordii and identification of cytochrome P450 involved in triptolide biosynthesis.</title>
        <authorList>
            <person name="Tu L."/>
            <person name="Su P."/>
            <person name="Zhang Z."/>
            <person name="Gao L."/>
            <person name="Wang J."/>
            <person name="Hu T."/>
            <person name="Zhou J."/>
            <person name="Zhang Y."/>
            <person name="Zhao Y."/>
            <person name="Liu Y."/>
            <person name="Song Y."/>
            <person name="Tong Y."/>
            <person name="Lu Y."/>
            <person name="Yang J."/>
            <person name="Xu C."/>
            <person name="Jia M."/>
            <person name="Peters R.J."/>
            <person name="Huang L."/>
            <person name="Gao W."/>
        </authorList>
    </citation>
    <scope>NUCLEOTIDE SEQUENCE [LARGE SCALE GENOMIC DNA]</scope>
    <source>
        <strain evidence="3">cv. XIE 37</strain>
        <tissue evidence="2">Leaf</tissue>
    </source>
</reference>
<evidence type="ECO:0000256" key="1">
    <source>
        <dbReference type="SAM" id="Phobius"/>
    </source>
</evidence>
<evidence type="ECO:0000313" key="3">
    <source>
        <dbReference type="Proteomes" id="UP000593562"/>
    </source>
</evidence>
<keyword evidence="1" id="KW-0812">Transmembrane</keyword>
<comment type="caution">
    <text evidence="2">The sequence shown here is derived from an EMBL/GenBank/DDBJ whole genome shotgun (WGS) entry which is preliminary data.</text>
</comment>
<proteinExistence type="predicted"/>